<dbReference type="Pfam" id="PF02645">
    <property type="entry name" value="DegV"/>
    <property type="match status" value="1"/>
</dbReference>
<dbReference type="PANTHER" id="PTHR33434">
    <property type="entry name" value="DEGV DOMAIN-CONTAINING PROTEIN DR_1986-RELATED"/>
    <property type="match status" value="1"/>
</dbReference>
<dbReference type="InterPro" id="IPR043168">
    <property type="entry name" value="DegV_C"/>
</dbReference>
<evidence type="ECO:0000313" key="2">
    <source>
        <dbReference type="EMBL" id="QCT71741.1"/>
    </source>
</evidence>
<sequence length="294" mass="32579">MVRLLIDSMCDMPEAFQKHPKVDMIPLNVIVEERAYRDKVEINLEEIHAYMRQGIMPGTSQVSPGDFKKRFEAYAEAGDEVLYLAFTSKLSGSCQTGRMMLREVQKAYPDFRCIVVDSLQSGGSVGLIAMELIRLLDAGADLPLLADAAEKLKTHAQFYFSVQDLKWLNKGGRVSKGVAVVGDFLKIRPVVYVDQGELNIIGKVRGDKKAVAALVEKVLDKIGDYRDQTIGIAYADPMECQELIVSLQNKLKMAGMPDTAPVPIGTVLAAHLGLRGIGAYFWDERPEVILRDCL</sequence>
<accession>A0A4P9CA98</accession>
<dbReference type="InterPro" id="IPR050270">
    <property type="entry name" value="DegV_domain_contain"/>
</dbReference>
<dbReference type="EMBL" id="CP029487">
    <property type="protein sequence ID" value="QCT71741.1"/>
    <property type="molecule type" value="Genomic_DNA"/>
</dbReference>
<evidence type="ECO:0000313" key="3">
    <source>
        <dbReference type="Proteomes" id="UP000218387"/>
    </source>
</evidence>
<dbReference type="PROSITE" id="PS51482">
    <property type="entry name" value="DEGV"/>
    <property type="match status" value="1"/>
</dbReference>
<name>A0A4P9CA98_EUBML</name>
<dbReference type="NCBIfam" id="TIGR00762">
    <property type="entry name" value="DegV"/>
    <property type="match status" value="1"/>
</dbReference>
<dbReference type="Proteomes" id="UP000218387">
    <property type="component" value="Chromosome"/>
</dbReference>
<proteinExistence type="predicted"/>
<dbReference type="InterPro" id="IPR003797">
    <property type="entry name" value="DegV"/>
</dbReference>
<reference evidence="2 3" key="1">
    <citation type="submission" date="2018-05" db="EMBL/GenBank/DDBJ databases">
        <title>Genome comparison of Eubacterium sp.</title>
        <authorList>
            <person name="Feng Y."/>
            <person name="Sanchez-Andrea I."/>
            <person name="Stams A.J.M."/>
            <person name="De Vos W.M."/>
        </authorList>
    </citation>
    <scope>NUCLEOTIDE SEQUENCE [LARGE SCALE GENOMIC DNA]</scope>
    <source>
        <strain evidence="2 3">YI</strain>
    </source>
</reference>
<dbReference type="Gene3D" id="3.30.1180.10">
    <property type="match status" value="1"/>
</dbReference>
<protein>
    <submittedName>
        <fullName evidence="2">DegV family protein</fullName>
    </submittedName>
</protein>
<gene>
    <name evidence="2" type="ORF">CPZ25_010515</name>
</gene>
<dbReference type="GO" id="GO:0008289">
    <property type="term" value="F:lipid binding"/>
    <property type="evidence" value="ECO:0007669"/>
    <property type="project" value="UniProtKB-KW"/>
</dbReference>
<keyword evidence="3" id="KW-1185">Reference proteome</keyword>
<dbReference type="SUPFAM" id="SSF82549">
    <property type="entry name" value="DAK1/DegV-like"/>
    <property type="match status" value="1"/>
</dbReference>
<dbReference type="RefSeq" id="WP_096918657.1">
    <property type="nucleotide sequence ID" value="NZ_CP029487.1"/>
</dbReference>
<dbReference type="Gene3D" id="3.40.50.10170">
    <property type="match status" value="1"/>
</dbReference>
<dbReference type="AlphaFoldDB" id="A0A4P9CA98"/>
<organism evidence="2 3">
    <name type="scientific">Eubacterium maltosivorans</name>
    <dbReference type="NCBI Taxonomy" id="2041044"/>
    <lineage>
        <taxon>Bacteria</taxon>
        <taxon>Bacillati</taxon>
        <taxon>Bacillota</taxon>
        <taxon>Clostridia</taxon>
        <taxon>Eubacteriales</taxon>
        <taxon>Eubacteriaceae</taxon>
        <taxon>Eubacterium</taxon>
    </lineage>
</organism>
<dbReference type="KEGG" id="emt:CPZ25_010515"/>
<keyword evidence="1" id="KW-0446">Lipid-binding</keyword>
<evidence type="ECO:0000256" key="1">
    <source>
        <dbReference type="ARBA" id="ARBA00023121"/>
    </source>
</evidence>
<dbReference type="PANTHER" id="PTHR33434:SF2">
    <property type="entry name" value="FATTY ACID-BINDING PROTEIN TM_1468"/>
    <property type="match status" value="1"/>
</dbReference>